<reference evidence="2" key="1">
    <citation type="submission" date="2016-10" db="EMBL/GenBank/DDBJ databases">
        <authorList>
            <person name="Varghese N."/>
            <person name="Submissions S."/>
        </authorList>
    </citation>
    <scope>NUCLEOTIDE SEQUENCE [LARGE SCALE GENOMIC DNA]</scope>
    <source>
        <strain evidence="2">DSM 26424</strain>
    </source>
</reference>
<dbReference type="InterPro" id="IPR018777">
    <property type="entry name" value="Replication_initiator_prot_A"/>
</dbReference>
<gene>
    <name evidence="1" type="ORF">SAMN04487993_103913</name>
</gene>
<name>A0A1G8UCF4_9RHOB</name>
<dbReference type="InterPro" id="IPR036390">
    <property type="entry name" value="WH_DNA-bd_sf"/>
</dbReference>
<evidence type="ECO:0000313" key="1">
    <source>
        <dbReference type="EMBL" id="SDJ51418.1"/>
    </source>
</evidence>
<dbReference type="AlphaFoldDB" id="A0A1G8UCF4"/>
<protein>
    <submittedName>
        <fullName evidence="1">Plasmid replication initiator protein</fullName>
    </submittedName>
</protein>
<dbReference type="Gene3D" id="1.10.10.10">
    <property type="entry name" value="Winged helix-like DNA-binding domain superfamily/Winged helix DNA-binding domain"/>
    <property type="match status" value="1"/>
</dbReference>
<dbReference type="InterPro" id="IPR036388">
    <property type="entry name" value="WH-like_DNA-bd_sf"/>
</dbReference>
<dbReference type="Proteomes" id="UP000199093">
    <property type="component" value="Unassembled WGS sequence"/>
</dbReference>
<organism evidence="1 2">
    <name type="scientific">Salipiger marinus</name>
    <dbReference type="NCBI Taxonomy" id="555512"/>
    <lineage>
        <taxon>Bacteria</taxon>
        <taxon>Pseudomonadati</taxon>
        <taxon>Pseudomonadota</taxon>
        <taxon>Alphaproteobacteria</taxon>
        <taxon>Rhodobacterales</taxon>
        <taxon>Roseobacteraceae</taxon>
        <taxon>Salipiger</taxon>
    </lineage>
</organism>
<evidence type="ECO:0000313" key="2">
    <source>
        <dbReference type="Proteomes" id="UP000199093"/>
    </source>
</evidence>
<dbReference type="Pfam" id="PF10134">
    <property type="entry name" value="RPA"/>
    <property type="match status" value="1"/>
</dbReference>
<dbReference type="RefSeq" id="WP_089852180.1">
    <property type="nucleotide sequence ID" value="NZ_FNEJ01000039.1"/>
</dbReference>
<dbReference type="STRING" id="555512.SAMN04487993_103913"/>
<sequence length="274" mass="31103">MSTPKEQLDLFVAIIGDVPLRDDREMMSAPMVSLAKRSPKRLEWEGPSGQSVLITASEETGGIATIYDFDIILWAISQINAGVERGQKPGPTITFRPYDLMKSIGHSTGGKNYKQFKAAIKRLQGTRIETTLRRRDKDRNEVFNLLADYTLEEDDQGRPLGAQMTLPRWIHRAVVEGREVLAISPLYFELTRGLDRFLYRLARRHAGNGIDNRDGWVFTFKDLHKRSGSPAPYGQFARDLRSAIKRDALPTYSLSEEVGANGPLVRMEWRRLLL</sequence>
<keyword evidence="2" id="KW-1185">Reference proteome</keyword>
<dbReference type="SUPFAM" id="SSF46785">
    <property type="entry name" value="Winged helix' DNA-binding domain"/>
    <property type="match status" value="1"/>
</dbReference>
<dbReference type="EMBL" id="FNEJ01000039">
    <property type="protein sequence ID" value="SDJ51418.1"/>
    <property type="molecule type" value="Genomic_DNA"/>
</dbReference>
<dbReference type="OrthoDB" id="581589at2"/>
<accession>A0A1G8UCF4</accession>
<proteinExistence type="predicted"/>